<accession>A0A7W5FT02</accession>
<protein>
    <submittedName>
        <fullName evidence="1">Uncharacterized protein</fullName>
    </submittedName>
</protein>
<organism evidence="1 2">
    <name type="scientific">Pseudoduganella violacea</name>
    <dbReference type="NCBI Taxonomy" id="1715466"/>
    <lineage>
        <taxon>Bacteria</taxon>
        <taxon>Pseudomonadati</taxon>
        <taxon>Pseudomonadota</taxon>
        <taxon>Betaproteobacteria</taxon>
        <taxon>Burkholderiales</taxon>
        <taxon>Oxalobacteraceae</taxon>
        <taxon>Telluria group</taxon>
        <taxon>Pseudoduganella</taxon>
    </lineage>
</organism>
<evidence type="ECO:0000313" key="1">
    <source>
        <dbReference type="EMBL" id="MBB3118117.1"/>
    </source>
</evidence>
<dbReference type="AlphaFoldDB" id="A0A7W5FT02"/>
<keyword evidence="2" id="KW-1185">Reference proteome</keyword>
<dbReference type="Proteomes" id="UP000541535">
    <property type="component" value="Unassembled WGS sequence"/>
</dbReference>
<reference evidence="1 2" key="1">
    <citation type="submission" date="2020-08" db="EMBL/GenBank/DDBJ databases">
        <title>Genomic Encyclopedia of Type Strains, Phase III (KMG-III): the genomes of soil and plant-associated and newly described type strains.</title>
        <authorList>
            <person name="Whitman W."/>
        </authorList>
    </citation>
    <scope>NUCLEOTIDE SEQUENCE [LARGE SCALE GENOMIC DNA]</scope>
    <source>
        <strain evidence="1 2">CECT 8897</strain>
    </source>
</reference>
<sequence>MRTPNAESIASHACVNDALLKCYANPIALK</sequence>
<proteinExistence type="predicted"/>
<dbReference type="EMBL" id="JACHXD010000003">
    <property type="protein sequence ID" value="MBB3118117.1"/>
    <property type="molecule type" value="Genomic_DNA"/>
</dbReference>
<name>A0A7W5FT02_9BURK</name>
<comment type="caution">
    <text evidence="1">The sequence shown here is derived from an EMBL/GenBank/DDBJ whole genome shotgun (WGS) entry which is preliminary data.</text>
</comment>
<gene>
    <name evidence="1" type="ORF">FHS03_001148</name>
</gene>
<evidence type="ECO:0000313" key="2">
    <source>
        <dbReference type="Proteomes" id="UP000541535"/>
    </source>
</evidence>